<comment type="caution">
    <text evidence="1">The sequence shown here is derived from an EMBL/GenBank/DDBJ whole genome shotgun (WGS) entry which is preliminary data.</text>
</comment>
<reference evidence="1 2" key="1">
    <citation type="submission" date="2018-08" db="EMBL/GenBank/DDBJ databases">
        <title>A genome reference for cultivated species of the human gut microbiota.</title>
        <authorList>
            <person name="Zou Y."/>
            <person name="Xue W."/>
            <person name="Luo G."/>
        </authorList>
    </citation>
    <scope>NUCLEOTIDE SEQUENCE [LARGE SCALE GENOMIC DNA]</scope>
    <source>
        <strain evidence="1 2">TF08-13</strain>
    </source>
</reference>
<dbReference type="EMBL" id="QSRK01000025">
    <property type="protein sequence ID" value="RGL11020.1"/>
    <property type="molecule type" value="Genomic_DNA"/>
</dbReference>
<sequence>MDELLIFTDNETGDRVGMYYNTWLFIIKCILIKYAHKNSQETDEILKKHYYKKPEDYNDVMYLSHETEYHWAMLGAYGEQYWLKSISAQTPVDYDEWYDNCIKENNLNEPFEWF</sequence>
<accession>A0A3E4QV02</accession>
<dbReference type="RefSeq" id="WP_117681489.1">
    <property type="nucleotide sequence ID" value="NZ_QSRK01000025.1"/>
</dbReference>
<proteinExistence type="predicted"/>
<name>A0A3E4QV02_BACUN</name>
<evidence type="ECO:0000313" key="1">
    <source>
        <dbReference type="EMBL" id="RGL11020.1"/>
    </source>
</evidence>
<organism evidence="1 2">
    <name type="scientific">Bacteroides uniformis</name>
    <dbReference type="NCBI Taxonomy" id="820"/>
    <lineage>
        <taxon>Bacteria</taxon>
        <taxon>Pseudomonadati</taxon>
        <taxon>Bacteroidota</taxon>
        <taxon>Bacteroidia</taxon>
        <taxon>Bacteroidales</taxon>
        <taxon>Bacteroidaceae</taxon>
        <taxon>Bacteroides</taxon>
    </lineage>
</organism>
<evidence type="ECO:0000313" key="2">
    <source>
        <dbReference type="Proteomes" id="UP000260795"/>
    </source>
</evidence>
<gene>
    <name evidence="1" type="ORF">DXC80_14920</name>
</gene>
<protein>
    <submittedName>
        <fullName evidence="1">Uncharacterized protein</fullName>
    </submittedName>
</protein>
<dbReference type="Proteomes" id="UP000260795">
    <property type="component" value="Unassembled WGS sequence"/>
</dbReference>
<dbReference type="AlphaFoldDB" id="A0A3E4QV02"/>